<dbReference type="InterPro" id="IPR046960">
    <property type="entry name" value="PPR_At4g14850-like_plant"/>
</dbReference>
<dbReference type="FunFam" id="1.25.40.10:FF:000348">
    <property type="entry name" value="Pentatricopeptide repeat-containing protein chloroplastic"/>
    <property type="match status" value="1"/>
</dbReference>
<dbReference type="NCBIfam" id="TIGR00756">
    <property type="entry name" value="PPR"/>
    <property type="match status" value="5"/>
</dbReference>
<gene>
    <name evidence="4" type="ORF">NE237_018032</name>
</gene>
<dbReference type="EMBL" id="JAMYWD010000007">
    <property type="protein sequence ID" value="KAJ4966183.1"/>
    <property type="molecule type" value="Genomic_DNA"/>
</dbReference>
<dbReference type="Proteomes" id="UP001141806">
    <property type="component" value="Unassembled WGS sequence"/>
</dbReference>
<evidence type="ECO:0000256" key="2">
    <source>
        <dbReference type="PROSITE-ProRule" id="PRU00708"/>
    </source>
</evidence>
<dbReference type="InterPro" id="IPR046849">
    <property type="entry name" value="E2_motif"/>
</dbReference>
<keyword evidence="1" id="KW-0677">Repeat</keyword>
<feature type="domain" description="DYW" evidence="3">
    <location>
        <begin position="600"/>
        <end position="692"/>
    </location>
</feature>
<dbReference type="GO" id="GO:0003723">
    <property type="term" value="F:RNA binding"/>
    <property type="evidence" value="ECO:0007669"/>
    <property type="project" value="InterPro"/>
</dbReference>
<dbReference type="Pfam" id="PF12854">
    <property type="entry name" value="PPR_1"/>
    <property type="match status" value="1"/>
</dbReference>
<feature type="repeat" description="PPR" evidence="2">
    <location>
        <begin position="90"/>
        <end position="124"/>
    </location>
</feature>
<feature type="repeat" description="PPR" evidence="2">
    <location>
        <begin position="354"/>
        <end position="384"/>
    </location>
</feature>
<dbReference type="PANTHER" id="PTHR47926:SF537">
    <property type="entry name" value="PENTACOTRIPEPTIDE-REPEAT REGION OF PRORP DOMAIN-CONTAINING PROTEIN"/>
    <property type="match status" value="1"/>
</dbReference>
<dbReference type="OrthoDB" id="185373at2759"/>
<dbReference type="PROSITE" id="PS51375">
    <property type="entry name" value="PPR"/>
    <property type="match status" value="7"/>
</dbReference>
<reference evidence="4" key="1">
    <citation type="journal article" date="2023" name="Plant J.">
        <title>The genome of the king protea, Protea cynaroides.</title>
        <authorList>
            <person name="Chang J."/>
            <person name="Duong T.A."/>
            <person name="Schoeman C."/>
            <person name="Ma X."/>
            <person name="Roodt D."/>
            <person name="Barker N."/>
            <person name="Li Z."/>
            <person name="Van de Peer Y."/>
            <person name="Mizrachi E."/>
        </authorList>
    </citation>
    <scope>NUCLEOTIDE SEQUENCE</scope>
    <source>
        <tissue evidence="4">Young leaves</tissue>
    </source>
</reference>
<name>A0A9Q0K952_9MAGN</name>
<dbReference type="InterPro" id="IPR002885">
    <property type="entry name" value="PPR_rpt"/>
</dbReference>
<dbReference type="GO" id="GO:0009451">
    <property type="term" value="P:RNA modification"/>
    <property type="evidence" value="ECO:0007669"/>
    <property type="project" value="InterPro"/>
</dbReference>
<dbReference type="Pfam" id="PF14432">
    <property type="entry name" value="DYW_deaminase"/>
    <property type="match status" value="1"/>
</dbReference>
<evidence type="ECO:0000313" key="4">
    <source>
        <dbReference type="EMBL" id="KAJ4966183.1"/>
    </source>
</evidence>
<dbReference type="Pfam" id="PF20431">
    <property type="entry name" value="E_motif"/>
    <property type="match status" value="1"/>
</dbReference>
<feature type="repeat" description="PPR" evidence="2">
    <location>
        <begin position="385"/>
        <end position="419"/>
    </location>
</feature>
<accession>A0A9Q0K952</accession>
<feature type="repeat" description="PPR" evidence="2">
    <location>
        <begin position="522"/>
        <end position="556"/>
    </location>
</feature>
<dbReference type="InterPro" id="IPR032867">
    <property type="entry name" value="DYW_dom"/>
</dbReference>
<protein>
    <recommendedName>
        <fullName evidence="3">DYW domain-containing protein</fullName>
    </recommendedName>
</protein>
<dbReference type="Gene3D" id="1.25.40.10">
    <property type="entry name" value="Tetratricopeptide repeat domain"/>
    <property type="match status" value="4"/>
</dbReference>
<comment type="caution">
    <text evidence="4">The sequence shown here is derived from an EMBL/GenBank/DDBJ whole genome shotgun (WGS) entry which is preliminary data.</text>
</comment>
<proteinExistence type="predicted"/>
<dbReference type="Pfam" id="PF01535">
    <property type="entry name" value="PPR"/>
    <property type="match status" value="3"/>
</dbReference>
<evidence type="ECO:0000256" key="1">
    <source>
        <dbReference type="ARBA" id="ARBA00022737"/>
    </source>
</evidence>
<dbReference type="FunFam" id="1.25.40.10:FF:000184">
    <property type="entry name" value="Pentatricopeptide repeat-containing protein, chloroplastic"/>
    <property type="match status" value="1"/>
</dbReference>
<dbReference type="PANTHER" id="PTHR47926">
    <property type="entry name" value="PENTATRICOPEPTIDE REPEAT-CONTAINING PROTEIN"/>
    <property type="match status" value="1"/>
</dbReference>
<dbReference type="SUPFAM" id="SSF48452">
    <property type="entry name" value="TPR-like"/>
    <property type="match status" value="1"/>
</dbReference>
<feature type="repeat" description="PPR" evidence="2">
    <location>
        <begin position="284"/>
        <end position="318"/>
    </location>
</feature>
<dbReference type="GO" id="GO:0008270">
    <property type="term" value="F:zinc ion binding"/>
    <property type="evidence" value="ECO:0007669"/>
    <property type="project" value="InterPro"/>
</dbReference>
<dbReference type="AlphaFoldDB" id="A0A9Q0K952"/>
<evidence type="ECO:0000259" key="3">
    <source>
        <dbReference type="Pfam" id="PF14432"/>
    </source>
</evidence>
<keyword evidence="5" id="KW-1185">Reference proteome</keyword>
<sequence>MACLSPSMVSLPQPHSLEDPNSFQKLIEDWLFCSLKSPKTLPQLKSFHAQTIKTGLMANDLVSGQLLLCCSLSYSMHYARQIFDAIPRPKLFFYNAMIKGYSETGAHHEALRLYSIMRARSVPCDSFTFPVVLRSASTLARIDVGEELHGLVTKTGFDSKVIVQTALIDMYCACGLSDCGRLVFDRIRDRDVICWNTMVAGYVKCGNFSSASQLFDLMPKKNISSWNTLIDMYCKCGNIDRARRLFDEMPERDFISWNALLSGYAKVGQCEAARKLFDEMPQRNVVSWNVVITCYVHNRRFAEALELFRMMQVTDIKPNEVTVVAVLPACAHLGALDLGQWVNTFIHRHQIKMDVYVNTALIDMYGKCGALEDAQRVFDEAIKKDTFLCSTMIEVLAMHGKAEAAFRVFTYMTSIGIKPNDVTFVGLLKACSHAGLVDIGRKYFEMMTAEFGLMPKMEHFGCMVDLLSRAGLLEEAHELVKSMPIEPHPIVWATLLSSCRIHHNVKLAEEVALQLIELEPQSCENYVLLSNIYSQAGRWHEAAKLRKKMKERGVIKKPGCSSIEVNNDVYEFFAGDRDHPRCKEIYEMLNQMASRLKTEGYVPQLSSALHDVDLDGKEQTLMYHSEKLAVAFGLLSTQHGTPIRIVKNLRVCDDCHLFMKIVSKYYKRPIIARDCNRFHHFSDGSCSCSDYW</sequence>
<dbReference type="Pfam" id="PF13041">
    <property type="entry name" value="PPR_2"/>
    <property type="match status" value="3"/>
</dbReference>
<evidence type="ECO:0000313" key="5">
    <source>
        <dbReference type="Proteomes" id="UP001141806"/>
    </source>
</evidence>
<dbReference type="InterPro" id="IPR011990">
    <property type="entry name" value="TPR-like_helical_dom_sf"/>
</dbReference>
<feature type="repeat" description="PPR" evidence="2">
    <location>
        <begin position="191"/>
        <end position="221"/>
    </location>
</feature>
<organism evidence="4 5">
    <name type="scientific">Protea cynaroides</name>
    <dbReference type="NCBI Taxonomy" id="273540"/>
    <lineage>
        <taxon>Eukaryota</taxon>
        <taxon>Viridiplantae</taxon>
        <taxon>Streptophyta</taxon>
        <taxon>Embryophyta</taxon>
        <taxon>Tracheophyta</taxon>
        <taxon>Spermatophyta</taxon>
        <taxon>Magnoliopsida</taxon>
        <taxon>Proteales</taxon>
        <taxon>Proteaceae</taxon>
        <taxon>Protea</taxon>
    </lineage>
</organism>
<dbReference type="InterPro" id="IPR046848">
    <property type="entry name" value="E_motif"/>
</dbReference>
<dbReference type="FunFam" id="1.25.40.10:FF:000344">
    <property type="entry name" value="Pentatricopeptide repeat-containing protein"/>
    <property type="match status" value="1"/>
</dbReference>
<feature type="repeat" description="PPR" evidence="2">
    <location>
        <begin position="222"/>
        <end position="256"/>
    </location>
</feature>
<dbReference type="Pfam" id="PF20430">
    <property type="entry name" value="Eplus_motif"/>
    <property type="match status" value="1"/>
</dbReference>